<keyword evidence="1" id="KW-0732">Signal</keyword>
<dbReference type="GO" id="GO:0005576">
    <property type="term" value="C:extracellular region"/>
    <property type="evidence" value="ECO:0007669"/>
    <property type="project" value="TreeGrafter"/>
</dbReference>
<dbReference type="Proteomes" id="UP000518752">
    <property type="component" value="Unassembled WGS sequence"/>
</dbReference>
<keyword evidence="3" id="KW-1185">Reference proteome</keyword>
<dbReference type="OrthoDB" id="3485059at2759"/>
<proteinExistence type="predicted"/>
<name>A0A8H5FKG5_9AGAR</name>
<gene>
    <name evidence="2" type="ORF">D9757_014672</name>
</gene>
<reference evidence="2 3" key="1">
    <citation type="journal article" date="2020" name="ISME J.">
        <title>Uncovering the hidden diversity of litter-decomposition mechanisms in mushroom-forming fungi.</title>
        <authorList>
            <person name="Floudas D."/>
            <person name="Bentzer J."/>
            <person name="Ahren D."/>
            <person name="Johansson T."/>
            <person name="Persson P."/>
            <person name="Tunlid A."/>
        </authorList>
    </citation>
    <scope>NUCLEOTIDE SEQUENCE [LARGE SCALE GENOMIC DNA]</scope>
    <source>
        <strain evidence="2 3">CBS 406.79</strain>
    </source>
</reference>
<accession>A0A8H5FKG5</accession>
<organism evidence="2 3">
    <name type="scientific">Collybiopsis confluens</name>
    <dbReference type="NCBI Taxonomy" id="2823264"/>
    <lineage>
        <taxon>Eukaryota</taxon>
        <taxon>Fungi</taxon>
        <taxon>Dikarya</taxon>
        <taxon>Basidiomycota</taxon>
        <taxon>Agaricomycotina</taxon>
        <taxon>Agaricomycetes</taxon>
        <taxon>Agaricomycetidae</taxon>
        <taxon>Agaricales</taxon>
        <taxon>Marasmiineae</taxon>
        <taxon>Omphalotaceae</taxon>
        <taxon>Collybiopsis</taxon>
    </lineage>
</organism>
<evidence type="ECO:0000313" key="3">
    <source>
        <dbReference type="Proteomes" id="UP000518752"/>
    </source>
</evidence>
<evidence type="ECO:0000256" key="1">
    <source>
        <dbReference type="SAM" id="SignalP"/>
    </source>
</evidence>
<dbReference type="PANTHER" id="PTHR38123">
    <property type="entry name" value="CELL WALL SERINE-THREONINE-RICH GALACTOMANNOPROTEIN MP1 (AFU_ORTHOLOGUE AFUA_4G03240)"/>
    <property type="match status" value="1"/>
</dbReference>
<dbReference type="Pfam" id="PF12296">
    <property type="entry name" value="HsbA"/>
    <property type="match status" value="1"/>
</dbReference>
<feature type="signal peptide" evidence="1">
    <location>
        <begin position="1"/>
        <end position="22"/>
    </location>
</feature>
<protein>
    <submittedName>
        <fullName evidence="2">Uncharacterized protein</fullName>
    </submittedName>
</protein>
<comment type="caution">
    <text evidence="2">The sequence shown here is derived from an EMBL/GenBank/DDBJ whole genome shotgun (WGS) entry which is preliminary data.</text>
</comment>
<dbReference type="EMBL" id="JAACJN010000529">
    <property type="protein sequence ID" value="KAF5340510.1"/>
    <property type="molecule type" value="Genomic_DNA"/>
</dbReference>
<sequence length="197" mass="19701">MVSLTILVIATASYAQFASVSADLNSIATHVSSLDTELKAFPTSGANIASALAIHAQATGLASALTTAAAAVSKAGPVTDAQAQQFLTSIQGFESAILDALRQLVAKKPGFVSLPISGASAIIAQDIAQVQTNAKDFENALIADAPPHLLPTAASMTSAIDAALASASAAYSKGRLSISGLVGIFASGCHYSTGTLI</sequence>
<evidence type="ECO:0000313" key="2">
    <source>
        <dbReference type="EMBL" id="KAF5340510.1"/>
    </source>
</evidence>
<dbReference type="AlphaFoldDB" id="A0A8H5FKG5"/>
<dbReference type="InterPro" id="IPR021054">
    <property type="entry name" value="Cell_wall_mannoprotein_1"/>
</dbReference>
<dbReference type="PANTHER" id="PTHR38123:SF1">
    <property type="entry name" value="HYDROPHOBIC SURFACE BINDING PROTEIN"/>
    <property type="match status" value="1"/>
</dbReference>
<feature type="chain" id="PRO_5034262843" evidence="1">
    <location>
        <begin position="23"/>
        <end position="197"/>
    </location>
</feature>
<dbReference type="Gene3D" id="1.20.1280.140">
    <property type="match status" value="1"/>
</dbReference>